<keyword evidence="7 11" id="KW-0720">Serine protease</keyword>
<proteinExistence type="inferred from homology"/>
<dbReference type="Pfam" id="PF06280">
    <property type="entry name" value="fn3_5"/>
    <property type="match status" value="1"/>
</dbReference>
<keyword evidence="6 11" id="KW-0378">Hydrolase</keyword>
<keyword evidence="5 15" id="KW-0732">Signal</keyword>
<dbReference type="CDD" id="cd07489">
    <property type="entry name" value="Peptidases_S8_5"/>
    <property type="match status" value="1"/>
</dbReference>
<dbReference type="Gene3D" id="3.40.50.200">
    <property type="entry name" value="Peptidase S8/S53 domain"/>
    <property type="match status" value="2"/>
</dbReference>
<dbReference type="PANTHER" id="PTHR31465:SF15">
    <property type="entry name" value="LIPID TRANSPORTER ATNI-RELATED"/>
    <property type="match status" value="1"/>
</dbReference>
<evidence type="ECO:0000256" key="12">
    <source>
        <dbReference type="RuleBase" id="RU003355"/>
    </source>
</evidence>
<feature type="transmembrane region" description="Helical" evidence="14">
    <location>
        <begin position="1469"/>
        <end position="1491"/>
    </location>
</feature>
<dbReference type="InterPro" id="IPR034187">
    <property type="entry name" value="Peptidases_S8_5"/>
</dbReference>
<accession>A0A8J2I0I1</accession>
<feature type="transmembrane region" description="Helical" evidence="14">
    <location>
        <begin position="1658"/>
        <end position="1678"/>
    </location>
</feature>
<keyword evidence="21" id="KW-1185">Reference proteome</keyword>
<dbReference type="InterPro" id="IPR010435">
    <property type="entry name" value="C5a/SBT2-like_Fn3"/>
</dbReference>
<dbReference type="SUPFAM" id="SSF52743">
    <property type="entry name" value="Subtilisin-like"/>
    <property type="match status" value="1"/>
</dbReference>
<keyword evidence="4 14" id="KW-0812">Transmembrane</keyword>
<dbReference type="GO" id="GO:0004553">
    <property type="term" value="F:hydrolase activity, hydrolyzing O-glycosyl compounds"/>
    <property type="evidence" value="ECO:0007669"/>
    <property type="project" value="InterPro"/>
</dbReference>
<protein>
    <submittedName>
        <fullName evidence="20">Uncharacterized protein</fullName>
    </submittedName>
</protein>
<evidence type="ECO:0000256" key="9">
    <source>
        <dbReference type="ARBA" id="ARBA00023136"/>
    </source>
</evidence>
<feature type="active site" description="Charge relay system" evidence="10 11">
    <location>
        <position position="705"/>
    </location>
</feature>
<feature type="transmembrane region" description="Helical" evidence="14">
    <location>
        <begin position="1533"/>
        <end position="1558"/>
    </location>
</feature>
<dbReference type="EMBL" id="CAJRGZ010000017">
    <property type="protein sequence ID" value="CAG5155354.1"/>
    <property type="molecule type" value="Genomic_DNA"/>
</dbReference>
<dbReference type="InterPro" id="IPR000209">
    <property type="entry name" value="Peptidase_S8/S53_dom"/>
</dbReference>
<reference evidence="20" key="1">
    <citation type="submission" date="2021-05" db="EMBL/GenBank/DDBJ databases">
        <authorList>
            <person name="Stam R."/>
        </authorList>
    </citation>
    <scope>NUCLEOTIDE SEQUENCE</scope>
    <source>
        <strain evidence="20">CS162</strain>
    </source>
</reference>
<dbReference type="PROSITE" id="PS00137">
    <property type="entry name" value="SUBTILASE_HIS"/>
    <property type="match status" value="1"/>
</dbReference>
<feature type="signal peptide" evidence="15">
    <location>
        <begin position="1"/>
        <end position="20"/>
    </location>
</feature>
<evidence type="ECO:0000256" key="8">
    <source>
        <dbReference type="ARBA" id="ARBA00022989"/>
    </source>
</evidence>
<feature type="active site" description="Charge relay system" evidence="10 11">
    <location>
        <position position="1037"/>
    </location>
</feature>
<keyword evidence="3 11" id="KW-0645">Protease</keyword>
<evidence type="ECO:0000313" key="21">
    <source>
        <dbReference type="Proteomes" id="UP000676310"/>
    </source>
</evidence>
<dbReference type="Pfam" id="PF17189">
    <property type="entry name" value="Glyco_hydro_30C"/>
    <property type="match status" value="1"/>
</dbReference>
<dbReference type="GO" id="GO:0006508">
    <property type="term" value="P:proteolysis"/>
    <property type="evidence" value="ECO:0007669"/>
    <property type="project" value="UniProtKB-KW"/>
</dbReference>
<feature type="transmembrane region" description="Helical" evidence="14">
    <location>
        <begin position="1615"/>
        <end position="1637"/>
    </location>
</feature>
<dbReference type="InterPro" id="IPR036852">
    <property type="entry name" value="Peptidase_S8/S53_dom_sf"/>
</dbReference>
<comment type="caution">
    <text evidence="20">The sequence shown here is derived from an EMBL/GenBank/DDBJ whole genome shotgun (WGS) entry which is preliminary data.</text>
</comment>
<dbReference type="InterPro" id="IPR023827">
    <property type="entry name" value="Peptidase_S8_Asp-AS"/>
</dbReference>
<keyword evidence="8 14" id="KW-1133">Transmembrane helix</keyword>
<feature type="transmembrane region" description="Helical" evidence="14">
    <location>
        <begin position="1503"/>
        <end position="1521"/>
    </location>
</feature>
<dbReference type="RefSeq" id="XP_043167163.1">
    <property type="nucleotide sequence ID" value="XM_043311228.1"/>
</dbReference>
<dbReference type="CDD" id="cd02124">
    <property type="entry name" value="PA_PoS1_like"/>
    <property type="match status" value="1"/>
</dbReference>
<dbReference type="Proteomes" id="UP000676310">
    <property type="component" value="Unassembled WGS sequence"/>
</dbReference>
<feature type="transmembrane region" description="Helical" evidence="14">
    <location>
        <begin position="1570"/>
        <end position="1595"/>
    </location>
</feature>
<dbReference type="Pfam" id="PF14587">
    <property type="entry name" value="Glyco_hydr_30_2"/>
    <property type="match status" value="1"/>
</dbReference>
<dbReference type="GO" id="GO:0004252">
    <property type="term" value="F:serine-type endopeptidase activity"/>
    <property type="evidence" value="ECO:0007669"/>
    <property type="project" value="UniProtKB-UniRule"/>
</dbReference>
<evidence type="ECO:0000256" key="5">
    <source>
        <dbReference type="ARBA" id="ARBA00022729"/>
    </source>
</evidence>
<dbReference type="InterPro" id="IPR033452">
    <property type="entry name" value="GH30_C"/>
</dbReference>
<dbReference type="SUPFAM" id="SSF51445">
    <property type="entry name" value="(Trans)glycosidases"/>
    <property type="match status" value="1"/>
</dbReference>
<dbReference type="InterPro" id="IPR039514">
    <property type="entry name" value="6GAL-like"/>
</dbReference>
<dbReference type="Pfam" id="PF00082">
    <property type="entry name" value="Peptidase_S8"/>
    <property type="match status" value="1"/>
</dbReference>
<evidence type="ECO:0000256" key="7">
    <source>
        <dbReference type="ARBA" id="ARBA00022825"/>
    </source>
</evidence>
<dbReference type="Pfam" id="PF04479">
    <property type="entry name" value="RTA1"/>
    <property type="match status" value="1"/>
</dbReference>
<evidence type="ECO:0000259" key="19">
    <source>
        <dbReference type="Pfam" id="PF17189"/>
    </source>
</evidence>
<dbReference type="Gene3D" id="3.20.20.80">
    <property type="entry name" value="Glycosidases"/>
    <property type="match status" value="1"/>
</dbReference>
<comment type="subcellular location">
    <subcellularLocation>
        <location evidence="1">Membrane</location>
        <topology evidence="1">Multi-pass membrane protein</topology>
    </subcellularLocation>
</comment>
<dbReference type="InterPro" id="IPR015500">
    <property type="entry name" value="Peptidase_S8_subtilisin-rel"/>
</dbReference>
<comment type="similarity">
    <text evidence="2 11 12">Belongs to the peptidase S8 family.</text>
</comment>
<feature type="domain" description="Glycosyl hydrolase family 30 beta sandwich" evidence="19">
    <location>
        <begin position="387"/>
        <end position="430"/>
    </location>
</feature>
<evidence type="ECO:0000256" key="14">
    <source>
        <dbReference type="SAM" id="Phobius"/>
    </source>
</evidence>
<dbReference type="InterPro" id="IPR007568">
    <property type="entry name" value="RTA1"/>
</dbReference>
<evidence type="ECO:0000256" key="1">
    <source>
        <dbReference type="ARBA" id="ARBA00004141"/>
    </source>
</evidence>
<evidence type="ECO:0000259" key="16">
    <source>
        <dbReference type="Pfam" id="PF00082"/>
    </source>
</evidence>
<organism evidence="20 21">
    <name type="scientific">Alternaria atra</name>
    <dbReference type="NCBI Taxonomy" id="119953"/>
    <lineage>
        <taxon>Eukaryota</taxon>
        <taxon>Fungi</taxon>
        <taxon>Dikarya</taxon>
        <taxon>Ascomycota</taxon>
        <taxon>Pezizomycotina</taxon>
        <taxon>Dothideomycetes</taxon>
        <taxon>Pleosporomycetidae</taxon>
        <taxon>Pleosporales</taxon>
        <taxon>Pleosporineae</taxon>
        <taxon>Pleosporaceae</taxon>
        <taxon>Alternaria</taxon>
        <taxon>Alternaria sect. Ulocladioides</taxon>
    </lineage>
</organism>
<feature type="domain" description="C5a peptidase/Subtilisin-like protease SBT2-like Fn3-like" evidence="17">
    <location>
        <begin position="1116"/>
        <end position="1220"/>
    </location>
</feature>
<evidence type="ECO:0000259" key="17">
    <source>
        <dbReference type="Pfam" id="PF06280"/>
    </source>
</evidence>
<feature type="domain" description="Endo-beta-1,6-galactanase-like" evidence="18">
    <location>
        <begin position="30"/>
        <end position="263"/>
    </location>
</feature>
<evidence type="ECO:0000256" key="4">
    <source>
        <dbReference type="ARBA" id="ARBA00022692"/>
    </source>
</evidence>
<dbReference type="GeneID" id="67015197"/>
<dbReference type="GO" id="GO:0016020">
    <property type="term" value="C:membrane"/>
    <property type="evidence" value="ECO:0007669"/>
    <property type="project" value="UniProtKB-SubCell"/>
</dbReference>
<dbReference type="InterPro" id="IPR013780">
    <property type="entry name" value="Glyco_hydro_b"/>
</dbReference>
<evidence type="ECO:0000259" key="18">
    <source>
        <dbReference type="Pfam" id="PF14587"/>
    </source>
</evidence>
<evidence type="ECO:0000256" key="3">
    <source>
        <dbReference type="ARBA" id="ARBA00022670"/>
    </source>
</evidence>
<dbReference type="OrthoDB" id="10256524at2759"/>
<dbReference type="PROSITE" id="PS00136">
    <property type="entry name" value="SUBTILASE_ASP"/>
    <property type="match status" value="1"/>
</dbReference>
<dbReference type="PRINTS" id="PR00723">
    <property type="entry name" value="SUBTILISIN"/>
</dbReference>
<dbReference type="InterPro" id="IPR023828">
    <property type="entry name" value="Peptidase_S8_Ser-AS"/>
</dbReference>
<dbReference type="InterPro" id="IPR017853">
    <property type="entry name" value="GH"/>
</dbReference>
<name>A0A8J2I0I1_9PLEO</name>
<evidence type="ECO:0000256" key="6">
    <source>
        <dbReference type="ARBA" id="ARBA00022801"/>
    </source>
</evidence>
<feature type="region of interest" description="Disordered" evidence="13">
    <location>
        <begin position="1764"/>
        <end position="1824"/>
    </location>
</feature>
<feature type="active site" description="Charge relay system" evidence="10 11">
    <location>
        <position position="654"/>
    </location>
</feature>
<evidence type="ECO:0000313" key="20">
    <source>
        <dbReference type="EMBL" id="CAG5155354.1"/>
    </source>
</evidence>
<keyword evidence="9 14" id="KW-0472">Membrane</keyword>
<evidence type="ECO:0000256" key="13">
    <source>
        <dbReference type="SAM" id="MobiDB-lite"/>
    </source>
</evidence>
<dbReference type="PROSITE" id="PS00138">
    <property type="entry name" value="SUBTILASE_SER"/>
    <property type="match status" value="1"/>
</dbReference>
<evidence type="ECO:0000256" key="10">
    <source>
        <dbReference type="PIRSR" id="PIRSR615500-1"/>
    </source>
</evidence>
<dbReference type="InterPro" id="IPR022398">
    <property type="entry name" value="Peptidase_S8_His-AS"/>
</dbReference>
<dbReference type="PANTHER" id="PTHR31465">
    <property type="entry name" value="PROTEIN RTA1-RELATED"/>
    <property type="match status" value="1"/>
</dbReference>
<feature type="domain" description="Peptidase S8/S53" evidence="16">
    <location>
        <begin position="645"/>
        <end position="1072"/>
    </location>
</feature>
<dbReference type="PROSITE" id="PS51892">
    <property type="entry name" value="SUBTILASE"/>
    <property type="match status" value="1"/>
</dbReference>
<evidence type="ECO:0000256" key="2">
    <source>
        <dbReference type="ARBA" id="ARBA00011073"/>
    </source>
</evidence>
<dbReference type="FunFam" id="3.40.50.200:FF:000036">
    <property type="entry name" value="Serin endopeptidase"/>
    <property type="match status" value="1"/>
</dbReference>
<feature type="chain" id="PRO_5035300035" evidence="15">
    <location>
        <begin position="21"/>
        <end position="1824"/>
    </location>
</feature>
<evidence type="ECO:0000256" key="15">
    <source>
        <dbReference type="SAM" id="SignalP"/>
    </source>
</evidence>
<evidence type="ECO:0000256" key="11">
    <source>
        <dbReference type="PROSITE-ProRule" id="PRU01240"/>
    </source>
</evidence>
<dbReference type="Gene3D" id="2.60.40.1180">
    <property type="entry name" value="Golgi alpha-mannosidase II"/>
    <property type="match status" value="1"/>
</dbReference>
<gene>
    <name evidence="20" type="ORF">ALTATR162_LOCUS3620</name>
</gene>
<sequence length="1824" mass="197601">MYIMISPLVFFGALSLFASAASLERRQAQQKVTIDFTKRYQTIDGFGISGAFQRANLIVNLQQPKQREVLDLLFNLTTGAGFSIVRNGVGSTPNSNNDYMNTILPKCPSTPAEVTINYSGYVWDGKDSGQLFLSQRAQDYGVNTFYANAWSAPGCMKTNNQDINGGQLCGVSGTSCRSGDWKQAYANYLVAYINFYALAGVKITHLGFLNEPDLSTSYASMQSSGTQAAEFIKILRPTLDRANLTSVGINCCEATGWNVATQHAQQIASAGAEGLLYAITSHEYTSRISGTMRTAARVWQTEYSDLNGGWSTAWYSNGGSGDGFTWANTVFNGIVNSNLSAYIFWEAVQDRATNNNNNEKLILVDGQNYQVSKRLWAFAQFRIVRPGAVRVDASGGSNLKSGAFVNTDGSVAIVVINSATSSQIVGVALTGYPDVRACFHGIRAHATGLVFVQVPWTSWLQFRTRVFTHSFMFLAMGKLSCAVAALVLGAQVAISTPVHPLLHVNAIVQRVADDMPAASGILPGAYIVEFANDDETPESFYASLAANGVQVEPRMDLSFRFFKGVSFQLKSSSSNSSDWDFLRRMKAQPQVENIWPSRITTRSSEERVAIPAQQTHVKRQTTSEDTFSPHVMTQVDKLHAEGVTGKGFRIAIIDSGVDYTHPALGGCFGPGCLVEVGYDFTGDDYNPGTFPLKPDKDPMDNCAGHGTHVAGTIAAQLEGNKYGFTGSAPGAKLGAYRMWGCASTSTNEIELMAFARAVEDRADIISYSNGDASGWAQDVRATIISRIVDSGIPVVVSEGNDGGQGLFYASTPATGGSITGTGAVSNTQFPTFLERGSYKTGSNATTNNTTDFGFLMGVPKFAVDTTLPLWSAADVDDACKPLPDDTPDLSQRIVLLEFKDSRVTHCYPQDQGANLAAKGARFMVYYERNNLTMRDEPYVYAEGIEGVVKAVPYAAEHWLSLLSQGATVSVTIPANDSQTHLEMFENNERGGYVAGELTSWGPSWELSMTPQVVSPGENILSTYPTALGSYRVMTGTSMATPLVAGVYALLGEVYGKLEPKRLRRILTHTSKPLAWHDGKTAHPDILAPVAQQGAGIVQAWNAAHTALEIDVDSLMLNDTEHFVGTHTFSVTNTGSTDEVLDLGHRKAVTMYTMDPKAHVLRVGVFPNAIVESWATVSFSSYRINVPAKQSVNVTVEFTAPVGLNATLLPVYSGFVTLSDKLVLPYLGVEGSMRAAPVFTPETVYLAQGYTPAPANASYIIPRPNPKNPPMTDRGDMMATPNVYIYPSIGSPLLRVEVLQGDKVLGALAGFPQTYVARTEVRAYFNGLMADGTVLDEGSYRMRVIALRIFGDEERGEDWDVVESAGFAVNALLLPLLSAALPTSVPSLVLSARVAITPPPSPTAPPSRRDDKFEPSIPPLSLNLPTISIAKPSIPSLSLDLPPLTCTPGFSSYATPGLDGYVPAEACNALWLYFPKFAAAVAFSILFGILTIAHLAQAVLYRNGFCWVIIMASLWETGAYAFRALGSKDQQSSGIATVSQILVLVAPIWVNAFAYMVFARIVHFYSPTRKVWFLSPSILALIFVTLDIISFVIQLVGGGMAGPGSSAESQKKGLNIYMGGIGMQEAFIVVFLGLVIKFHRDQLQEEQVGRLTANKIDGWKWLIWALYGCLLTITIRIIYRLAEFSAGLGASNPLPSNEPLLYVLESTPMWLAILVWNIVHPGRFIHGEDAKMPPSWLSRHLCCCCRKRRCDECNSKLGHAGVHHHRMADDSELGNNQEMYPVPRGERGRVATVPVNPFSDAPSCDTSPNGNAGDQLRIRPIPVAN</sequence>